<dbReference type="PANTHER" id="PTHR31544:SF2">
    <property type="entry name" value="AIG2-LIKE PROTEIN D"/>
    <property type="match status" value="1"/>
</dbReference>
<evidence type="ECO:0000313" key="6">
    <source>
        <dbReference type="Proteomes" id="UP001201163"/>
    </source>
</evidence>
<sequence length="213" mass="24169">MTSAFFYGTLMHPDVLKWVLDNDASHLKICPSILLDYTRHKVKHADVPAILPCERSKALMGREFRSEENSVRGTLVSGLTAEDIALLDAFEGEYYLRLQVIVHPLGPFVPVPVVTTTSGAVTDSLIPADPPPLLPASELAQSVPADTYVWCLDDSDLDKELWPFGEFVRKNAWKQIVHVEDPQNHDTRIWERSSTQYIVGWTPEKNWGYMDWF</sequence>
<comment type="caution">
    <text evidence="5">The sequence shown here is derived from an EMBL/GenBank/DDBJ whole genome shotgun (WGS) entry which is preliminary data.</text>
</comment>
<dbReference type="SUPFAM" id="SSF110857">
    <property type="entry name" value="Gamma-glutamyl cyclotransferase-like"/>
    <property type="match status" value="1"/>
</dbReference>
<dbReference type="CDD" id="cd06661">
    <property type="entry name" value="GGCT_like"/>
    <property type="match status" value="1"/>
</dbReference>
<evidence type="ECO:0000313" key="5">
    <source>
        <dbReference type="EMBL" id="KAH8995338.1"/>
    </source>
</evidence>
<evidence type="ECO:0000256" key="3">
    <source>
        <dbReference type="ARBA" id="ARBA00030602"/>
    </source>
</evidence>
<accession>A0AAD4LP09</accession>
<protein>
    <recommendedName>
        <fullName evidence="3">Putative gamma-glutamylcyclotransferase</fullName>
    </recommendedName>
</protein>
<dbReference type="InterPro" id="IPR013024">
    <property type="entry name" value="GGCT-like"/>
</dbReference>
<dbReference type="Gene3D" id="3.10.490.10">
    <property type="entry name" value="Gamma-glutamyl cyclotransferase-like"/>
    <property type="match status" value="1"/>
</dbReference>
<dbReference type="GO" id="GO:0016740">
    <property type="term" value="F:transferase activity"/>
    <property type="evidence" value="ECO:0007669"/>
    <property type="project" value="UniProtKB-KW"/>
</dbReference>
<dbReference type="Pfam" id="PF06094">
    <property type="entry name" value="GGACT"/>
    <property type="match status" value="1"/>
</dbReference>
<name>A0AAD4LP09_9AGAM</name>
<gene>
    <name evidence="5" type="ORF">EDB92DRAFT_196463</name>
</gene>
<reference evidence="5" key="1">
    <citation type="submission" date="2022-01" db="EMBL/GenBank/DDBJ databases">
        <title>Comparative genomics reveals a dynamic genome evolution in the ectomycorrhizal milk-cap (Lactarius) mushrooms.</title>
        <authorList>
            <consortium name="DOE Joint Genome Institute"/>
            <person name="Lebreton A."/>
            <person name="Tang N."/>
            <person name="Kuo A."/>
            <person name="LaButti K."/>
            <person name="Drula E."/>
            <person name="Barry K."/>
            <person name="Clum A."/>
            <person name="Lipzen A."/>
            <person name="Mousain D."/>
            <person name="Ng V."/>
            <person name="Wang R."/>
            <person name="Wang X."/>
            <person name="Dai Y."/>
            <person name="Henrissat B."/>
            <person name="Grigoriev I.V."/>
            <person name="Guerin-Laguette A."/>
            <person name="Yu F."/>
            <person name="Martin F.M."/>
        </authorList>
    </citation>
    <scope>NUCLEOTIDE SEQUENCE</scope>
    <source>
        <strain evidence="5">QP</strain>
    </source>
</reference>
<dbReference type="EMBL" id="JAKELL010000012">
    <property type="protein sequence ID" value="KAH8995338.1"/>
    <property type="molecule type" value="Genomic_DNA"/>
</dbReference>
<evidence type="ECO:0000256" key="1">
    <source>
        <dbReference type="ARBA" id="ARBA00008861"/>
    </source>
</evidence>
<proteinExistence type="inferred from homology"/>
<dbReference type="InterPro" id="IPR009288">
    <property type="entry name" value="AIG2-like_dom"/>
</dbReference>
<dbReference type="AlphaFoldDB" id="A0AAD4LP09"/>
<dbReference type="Proteomes" id="UP001201163">
    <property type="component" value="Unassembled WGS sequence"/>
</dbReference>
<feature type="domain" description="Gamma-glutamylcyclotransferase AIG2-like" evidence="4">
    <location>
        <begin position="5"/>
        <end position="102"/>
    </location>
</feature>
<keyword evidence="6" id="KW-1185">Reference proteome</keyword>
<dbReference type="InterPro" id="IPR045038">
    <property type="entry name" value="AIG2-like"/>
</dbReference>
<dbReference type="InterPro" id="IPR036568">
    <property type="entry name" value="GGCT-like_sf"/>
</dbReference>
<evidence type="ECO:0000259" key="4">
    <source>
        <dbReference type="Pfam" id="PF06094"/>
    </source>
</evidence>
<comment type="similarity">
    <text evidence="1">Belongs to the gamma-glutamylcyclotransferase family.</text>
</comment>
<keyword evidence="2" id="KW-0808">Transferase</keyword>
<organism evidence="5 6">
    <name type="scientific">Lactarius akahatsu</name>
    <dbReference type="NCBI Taxonomy" id="416441"/>
    <lineage>
        <taxon>Eukaryota</taxon>
        <taxon>Fungi</taxon>
        <taxon>Dikarya</taxon>
        <taxon>Basidiomycota</taxon>
        <taxon>Agaricomycotina</taxon>
        <taxon>Agaricomycetes</taxon>
        <taxon>Russulales</taxon>
        <taxon>Russulaceae</taxon>
        <taxon>Lactarius</taxon>
    </lineage>
</organism>
<dbReference type="PANTHER" id="PTHR31544">
    <property type="entry name" value="AIG2-LIKE PROTEIN D"/>
    <property type="match status" value="1"/>
</dbReference>
<evidence type="ECO:0000256" key="2">
    <source>
        <dbReference type="ARBA" id="ARBA00022679"/>
    </source>
</evidence>